<proteinExistence type="predicted"/>
<protein>
    <recommendedName>
        <fullName evidence="4">Reverse transcriptase domain-containing protein</fullName>
    </recommendedName>
</protein>
<dbReference type="InterPro" id="IPR050951">
    <property type="entry name" value="Retrovirus_Pol_polyprotein"/>
</dbReference>
<evidence type="ECO:0008006" key="4">
    <source>
        <dbReference type="Google" id="ProtNLM"/>
    </source>
</evidence>
<dbReference type="Proteomes" id="UP000478052">
    <property type="component" value="Unassembled WGS sequence"/>
</dbReference>
<dbReference type="PANTHER" id="PTHR37984">
    <property type="entry name" value="PROTEIN CBG26694"/>
    <property type="match status" value="1"/>
</dbReference>
<dbReference type="SUPFAM" id="SSF56672">
    <property type="entry name" value="DNA/RNA polymerases"/>
    <property type="match status" value="1"/>
</dbReference>
<dbReference type="AlphaFoldDB" id="A0A6G0Y0H5"/>
<sequence>HCEFDTFLDDALHDRLIVGLADEACQRKLMGESSLTFQKACERALDSELVKNQSNKINDKSQVNWIAKNYKNKPRSGSGRFKEKTSAVAVSGSSQSTNKSGDKSKRSGRALCYGIASAPSKFQAVMENILIGLENTQVYLDDIIICGNSIDDCKNEV</sequence>
<organism evidence="2 3">
    <name type="scientific">Aphis craccivora</name>
    <name type="common">Cowpea aphid</name>
    <dbReference type="NCBI Taxonomy" id="307492"/>
    <lineage>
        <taxon>Eukaryota</taxon>
        <taxon>Metazoa</taxon>
        <taxon>Ecdysozoa</taxon>
        <taxon>Arthropoda</taxon>
        <taxon>Hexapoda</taxon>
        <taxon>Insecta</taxon>
        <taxon>Pterygota</taxon>
        <taxon>Neoptera</taxon>
        <taxon>Paraneoptera</taxon>
        <taxon>Hemiptera</taxon>
        <taxon>Sternorrhyncha</taxon>
        <taxon>Aphidomorpha</taxon>
        <taxon>Aphidoidea</taxon>
        <taxon>Aphididae</taxon>
        <taxon>Aphidini</taxon>
        <taxon>Aphis</taxon>
        <taxon>Aphis</taxon>
    </lineage>
</organism>
<evidence type="ECO:0000313" key="3">
    <source>
        <dbReference type="Proteomes" id="UP000478052"/>
    </source>
</evidence>
<dbReference type="InterPro" id="IPR043128">
    <property type="entry name" value="Rev_trsase/Diguanyl_cyclase"/>
</dbReference>
<keyword evidence="3" id="KW-1185">Reference proteome</keyword>
<feature type="region of interest" description="Disordered" evidence="1">
    <location>
        <begin position="70"/>
        <end position="106"/>
    </location>
</feature>
<name>A0A6G0Y0H5_APHCR</name>
<dbReference type="GO" id="GO:0071897">
    <property type="term" value="P:DNA biosynthetic process"/>
    <property type="evidence" value="ECO:0007669"/>
    <property type="project" value="UniProtKB-ARBA"/>
</dbReference>
<comment type="caution">
    <text evidence="2">The sequence shown here is derived from an EMBL/GenBank/DDBJ whole genome shotgun (WGS) entry which is preliminary data.</text>
</comment>
<evidence type="ECO:0000256" key="1">
    <source>
        <dbReference type="SAM" id="MobiDB-lite"/>
    </source>
</evidence>
<dbReference type="EMBL" id="VUJU01007016">
    <property type="protein sequence ID" value="KAF0746946.1"/>
    <property type="molecule type" value="Genomic_DNA"/>
</dbReference>
<dbReference type="Gene3D" id="3.30.70.270">
    <property type="match status" value="1"/>
</dbReference>
<dbReference type="OrthoDB" id="6496131at2759"/>
<reference evidence="2 3" key="1">
    <citation type="submission" date="2019-08" db="EMBL/GenBank/DDBJ databases">
        <title>Whole genome of Aphis craccivora.</title>
        <authorList>
            <person name="Voronova N.V."/>
            <person name="Shulinski R.S."/>
            <person name="Bandarenka Y.V."/>
            <person name="Zhorov D.G."/>
            <person name="Warner D."/>
        </authorList>
    </citation>
    <scope>NUCLEOTIDE SEQUENCE [LARGE SCALE GENOMIC DNA]</scope>
    <source>
        <strain evidence="2">180601</strain>
        <tissue evidence="2">Whole Body</tissue>
    </source>
</reference>
<dbReference type="InterPro" id="IPR043502">
    <property type="entry name" value="DNA/RNA_pol_sf"/>
</dbReference>
<feature type="non-terminal residue" evidence="2">
    <location>
        <position position="1"/>
    </location>
</feature>
<gene>
    <name evidence="2" type="ORF">FWK35_00024961</name>
</gene>
<accession>A0A6G0Y0H5</accession>
<evidence type="ECO:0000313" key="2">
    <source>
        <dbReference type="EMBL" id="KAF0746946.1"/>
    </source>
</evidence>
<dbReference type="PANTHER" id="PTHR37984:SF5">
    <property type="entry name" value="PROTEIN NYNRIN-LIKE"/>
    <property type="match status" value="1"/>
</dbReference>